<feature type="region of interest" description="Disordered" evidence="1">
    <location>
        <begin position="1819"/>
        <end position="1850"/>
    </location>
</feature>
<feature type="compositionally biased region" description="Polar residues" evidence="1">
    <location>
        <begin position="180"/>
        <end position="189"/>
    </location>
</feature>
<evidence type="ECO:0000313" key="3">
    <source>
        <dbReference type="Proteomes" id="UP001176521"/>
    </source>
</evidence>
<feature type="region of interest" description="Disordered" evidence="1">
    <location>
        <begin position="1249"/>
        <end position="1365"/>
    </location>
</feature>
<feature type="compositionally biased region" description="Low complexity" evidence="1">
    <location>
        <begin position="93"/>
        <end position="121"/>
    </location>
</feature>
<feature type="compositionally biased region" description="Low complexity" evidence="1">
    <location>
        <begin position="1092"/>
        <end position="1123"/>
    </location>
</feature>
<feature type="compositionally biased region" description="Low complexity" evidence="1">
    <location>
        <begin position="1834"/>
        <end position="1850"/>
    </location>
</feature>
<feature type="region of interest" description="Disordered" evidence="1">
    <location>
        <begin position="593"/>
        <end position="689"/>
    </location>
</feature>
<feature type="region of interest" description="Disordered" evidence="1">
    <location>
        <begin position="821"/>
        <end position="1044"/>
    </location>
</feature>
<feature type="compositionally biased region" description="Low complexity" evidence="1">
    <location>
        <begin position="1"/>
        <end position="11"/>
    </location>
</feature>
<feature type="compositionally biased region" description="Low complexity" evidence="1">
    <location>
        <begin position="1975"/>
        <end position="1986"/>
    </location>
</feature>
<proteinExistence type="predicted"/>
<feature type="region of interest" description="Disordered" evidence="1">
    <location>
        <begin position="178"/>
        <end position="239"/>
    </location>
</feature>
<feature type="region of interest" description="Disordered" evidence="1">
    <location>
        <begin position="717"/>
        <end position="809"/>
    </location>
</feature>
<feature type="compositionally biased region" description="Low complexity" evidence="1">
    <location>
        <begin position="190"/>
        <end position="203"/>
    </location>
</feature>
<feature type="compositionally biased region" description="Basic and acidic residues" evidence="1">
    <location>
        <begin position="2136"/>
        <end position="2156"/>
    </location>
</feature>
<feature type="compositionally biased region" description="Pro residues" evidence="1">
    <location>
        <begin position="74"/>
        <end position="85"/>
    </location>
</feature>
<name>A0AAN6GF77_9BASI</name>
<feature type="compositionally biased region" description="Gly residues" evidence="1">
    <location>
        <begin position="1539"/>
        <end position="1555"/>
    </location>
</feature>
<feature type="compositionally biased region" description="Low complexity" evidence="1">
    <location>
        <begin position="1604"/>
        <end position="1621"/>
    </location>
</feature>
<feature type="compositionally biased region" description="Low complexity" evidence="1">
    <location>
        <begin position="1347"/>
        <end position="1357"/>
    </location>
</feature>
<feature type="compositionally biased region" description="Low complexity" evidence="1">
    <location>
        <begin position="861"/>
        <end position="870"/>
    </location>
</feature>
<feature type="compositionally biased region" description="Polar residues" evidence="1">
    <location>
        <begin position="1509"/>
        <end position="1518"/>
    </location>
</feature>
<feature type="compositionally biased region" description="Pro residues" evidence="1">
    <location>
        <begin position="1260"/>
        <end position="1274"/>
    </location>
</feature>
<feature type="compositionally biased region" description="Basic and acidic residues" evidence="1">
    <location>
        <begin position="2060"/>
        <end position="2070"/>
    </location>
</feature>
<feature type="region of interest" description="Disordered" evidence="1">
    <location>
        <begin position="1970"/>
        <end position="2072"/>
    </location>
</feature>
<feature type="region of interest" description="Disordered" evidence="1">
    <location>
        <begin position="1085"/>
        <end position="1123"/>
    </location>
</feature>
<feature type="compositionally biased region" description="Low complexity" evidence="1">
    <location>
        <begin position="998"/>
        <end position="1011"/>
    </location>
</feature>
<dbReference type="EMBL" id="JAPDMQ010000107">
    <property type="protein sequence ID" value="KAK0534897.1"/>
    <property type="molecule type" value="Genomic_DNA"/>
</dbReference>
<feature type="compositionally biased region" description="Gly residues" evidence="1">
    <location>
        <begin position="1684"/>
        <end position="1700"/>
    </location>
</feature>
<feature type="compositionally biased region" description="Gly residues" evidence="1">
    <location>
        <begin position="1622"/>
        <end position="1634"/>
    </location>
</feature>
<dbReference type="Proteomes" id="UP001176521">
    <property type="component" value="Unassembled WGS sequence"/>
</dbReference>
<feature type="compositionally biased region" description="Low complexity" evidence="1">
    <location>
        <begin position="2103"/>
        <end position="2117"/>
    </location>
</feature>
<feature type="region of interest" description="Disordered" evidence="1">
    <location>
        <begin position="1"/>
        <end position="166"/>
    </location>
</feature>
<feature type="compositionally biased region" description="Low complexity" evidence="1">
    <location>
        <begin position="373"/>
        <end position="388"/>
    </location>
</feature>
<feature type="compositionally biased region" description="Polar residues" evidence="1">
    <location>
        <begin position="797"/>
        <end position="807"/>
    </location>
</feature>
<feature type="compositionally biased region" description="Low complexity" evidence="1">
    <location>
        <begin position="756"/>
        <end position="774"/>
    </location>
</feature>
<evidence type="ECO:0000313" key="2">
    <source>
        <dbReference type="EMBL" id="KAK0534897.1"/>
    </source>
</evidence>
<feature type="compositionally biased region" description="Low complexity" evidence="1">
    <location>
        <begin position="1301"/>
        <end position="1325"/>
    </location>
</feature>
<feature type="compositionally biased region" description="Low complexity" evidence="1">
    <location>
        <begin position="890"/>
        <end position="922"/>
    </location>
</feature>
<reference evidence="2" key="1">
    <citation type="journal article" date="2023" name="PhytoFront">
        <title>Draft Genome Resources of Seven Strains of Tilletia horrida, Causal Agent of Kernel Smut of Rice.</title>
        <authorList>
            <person name="Khanal S."/>
            <person name="Antony Babu S."/>
            <person name="Zhou X.G."/>
        </authorList>
    </citation>
    <scope>NUCLEOTIDE SEQUENCE</scope>
    <source>
        <strain evidence="2">TX3</strain>
    </source>
</reference>
<feature type="compositionally biased region" description="Low complexity" evidence="1">
    <location>
        <begin position="2035"/>
        <end position="2059"/>
    </location>
</feature>
<protein>
    <submittedName>
        <fullName evidence="2">Uncharacterized protein</fullName>
    </submittedName>
</protein>
<evidence type="ECO:0000256" key="1">
    <source>
        <dbReference type="SAM" id="MobiDB-lite"/>
    </source>
</evidence>
<feature type="compositionally biased region" description="Gly residues" evidence="1">
    <location>
        <begin position="1326"/>
        <end position="1346"/>
    </location>
</feature>
<feature type="compositionally biased region" description="Low complexity" evidence="1">
    <location>
        <begin position="157"/>
        <end position="166"/>
    </location>
</feature>
<feature type="region of interest" description="Disordered" evidence="1">
    <location>
        <begin position="254"/>
        <end position="278"/>
    </location>
</feature>
<sequence>MARNPAAASRAAGGGGGGGPEADARHRPLSLALPGSSLDFGSFMQQAEVDTTTTATASRQRMPTSASSSNFLLPPLPSSRAPPSPDAGQVARSSSSSSSPLLFASTAPGSPASTSTATSSSLLPRPHNTASAPTPAAHHQRQQHQRLQGTSASPHPTISTTIDSTTNTALVTSPIAATGTAPSATSDYLSPQQSQSQPPSTSSNLCTMTTGITHPAGNTAATRHSTDSSSRRSPSASPIALPMLLISDALRGGGASRAISSPPGDASSSGTPSGADQLQLQQHLSHRRMLAQAHHKKAFSAADLPFRSIRPEIHLQVLPLAETITMFGSTQTTSNYSISGKCVLSISPKSGATLGELELGTEATSASSHTKEGLPSPRGSSSSPTTLSVALQKSRPRSPSPLVVSSTTEDDGNIEDQAAQAAADERASSAITGPTLRVTSLKASFRGYALYMDHTARFSALRLADVEQECLPDGAVLPFPLPNPDVSASSSSAAVKETSRYEIDFDLSVPGWLPASLRSRFGGNFYCVAAVATLADGRIVRSPEASDAALRDAFFQNASTGEVASLATLATPTQSASVLDGLPTDRTPAYADAVAGSSQSIDGMPSSARGAGAGQAVSTPASPGVGSGSGSRRHDRAESPLPPLPLTGDTVSEPLLLPPSAVNTARPLHQGHPLPHARPASYAPGSHTGIDYERTLPAVVDDAAMGRRGMPASASLGVLDSLSGVGPTATGGGGGRRSTSSLAPPGPGSRDTTGRSMAAAPSASGSSTPSSALSRFKSFRQGRHSAAAAVAADEQQQRSSVPHSPSLGSRADMAMASALRPGEFGNDALDGSEPSGASPSLPREDALLSPSLAAPGKQKKGSNNSSASAKDGTPAKARTSWLSKRAKQLSIHSSSSSSKQNASTSTGADADASVSQSSSSQQHVPPLSASGSTSGLPSAAVATAPPGQSAFRERDDLFGRGRSSERGERPSSSDLLSSRHTSTGPAGRSGAVALSTEAQQQQRNSQSSNANGRPSLHVQTGDRGSAISSKAAGKGKSTDTSTDPCVEELADGSLLVKSQPKVIVIRRCRDVVPVPVARVAQPGVDGLNIPQADGTPGGTASTAAPGAAPPAEGMSGAAAAATAAPQREVPARLASNEVIATSANGQPTRAAILDEAEGARLISVTGVSAGPGVGDALREEMGDTDEADLHPLERRERERAEMMEDEGMHDGEEAGEISGVLAPASTATATTARVPGHSLNVSTGVPAAGAAVGERNGPPARAPPPPPISNPAPAPNNADPPGMLPPAPSALNAPTDPHKLAAMASAARNAASTGPRSSSRRAGPSRSGGGGANGNGPGGSGSGSGSGAHTTTTTTSSGGSGAPMRHFLHRPVLHAPAESNIEGDGLPFALTLSLPSHVHVEGANSDMLTFGLQIEVGRSPGWSRVRELGGLRLRDMELVCLQTERHSSAASRTFCNAFALPADPRLTPQDIPVLPDPSATARKPYPASEHRLRQGYDREVLVNHIRMVQSGNVPNQRENNVERSRTTIVGPPPLPSRSGGSGASGSGGAGTGGTSEGDAKDRKGKKANRGDGQPKSKKEARKSVILPNLPDPRELGGSRGNGEGSSSSAAAAVSGSAAPGGSASGSGTRGGGGNDSSSSVPPSPSPSKPLSRSRRAYANAMNRLSHFASAMLDGGNDSDHAGAGESGSHGASGSGSGGAGDRSASGTSQQRRDKDGASSSADQPRATYSFNGEDGNGVDLTKGRVRMTINLPLVPSNAEKARQMGAVQLIPDYESPYVRIRHKLKVKLGFGFGGSPLGGEGWWGQALVMCVPVRFTDSPPAEARQPPPAATIQSRAGSSDNSSPSAPSASIDPIIETIAPTVPVLPAYTQLFREDGSRLGDEGEDLPQYPGMPEGFGNAATGAAAAATGERSSNPEGDANGRARRPSLLRHHRGSITGPQPPHLGSTANGNPNGAAEVDNRIIPSRVVDEAAPNGGTDAQTQAAAARELAEMSDVGEAEDEDDDEVEDEADDEEEEEEEGDGMESEMEQDGVGHAGASTTSAIDTSDAASAAASQSSPAIHDEHEDERLVESATISADDVNSHAESFKGKSVASAHAGFLAAPGSAAAAAAAQMTGGTRSFDAEDADAGDQSVPEQRIHEKETPHMERTATITPER</sequence>
<feature type="region of interest" description="Disordered" evidence="1">
    <location>
        <begin position="1877"/>
        <end position="1957"/>
    </location>
</feature>
<feature type="compositionally biased region" description="Polar residues" evidence="1">
    <location>
        <begin position="43"/>
        <end position="64"/>
    </location>
</feature>
<accession>A0AAN6GF77</accession>
<keyword evidence="3" id="KW-1185">Reference proteome</keyword>
<feature type="region of interest" description="Disordered" evidence="1">
    <location>
        <begin position="2103"/>
        <end position="2156"/>
    </location>
</feature>
<feature type="compositionally biased region" description="Acidic residues" evidence="1">
    <location>
        <begin position="1994"/>
        <end position="2029"/>
    </location>
</feature>
<feature type="compositionally biased region" description="Polar residues" evidence="1">
    <location>
        <begin position="1717"/>
        <end position="1730"/>
    </location>
</feature>
<feature type="compositionally biased region" description="Low complexity" evidence="1">
    <location>
        <begin position="1899"/>
        <end position="1909"/>
    </location>
</feature>
<feature type="region of interest" description="Disordered" evidence="1">
    <location>
        <begin position="361"/>
        <end position="413"/>
    </location>
</feature>
<organism evidence="2 3">
    <name type="scientific">Tilletia horrida</name>
    <dbReference type="NCBI Taxonomy" id="155126"/>
    <lineage>
        <taxon>Eukaryota</taxon>
        <taxon>Fungi</taxon>
        <taxon>Dikarya</taxon>
        <taxon>Basidiomycota</taxon>
        <taxon>Ustilaginomycotina</taxon>
        <taxon>Exobasidiomycetes</taxon>
        <taxon>Tilletiales</taxon>
        <taxon>Tilletiaceae</taxon>
        <taxon>Tilletia</taxon>
    </lineage>
</organism>
<feature type="region of interest" description="Disordered" evidence="1">
    <location>
        <begin position="1507"/>
        <end position="1739"/>
    </location>
</feature>
<gene>
    <name evidence="2" type="ORF">OC842_002501</name>
</gene>
<comment type="caution">
    <text evidence="2">The sequence shown here is derived from an EMBL/GenBank/DDBJ whole genome shotgun (WGS) entry which is preliminary data.</text>
</comment>
<feature type="compositionally biased region" description="Basic and acidic residues" evidence="1">
    <location>
        <begin position="1568"/>
        <end position="1577"/>
    </location>
</feature>
<feature type="compositionally biased region" description="Basic and acidic residues" evidence="1">
    <location>
        <begin position="951"/>
        <end position="971"/>
    </location>
</feature>
<feature type="region of interest" description="Disordered" evidence="1">
    <location>
        <begin position="1468"/>
        <end position="1494"/>
    </location>
</feature>
<feature type="compositionally biased region" description="Polar residues" evidence="1">
    <location>
        <begin position="266"/>
        <end position="276"/>
    </location>
</feature>
<feature type="compositionally biased region" description="Basic residues" evidence="1">
    <location>
        <begin position="1922"/>
        <end position="1934"/>
    </location>
</feature>